<dbReference type="CDD" id="cd00473">
    <property type="entry name" value="bS6"/>
    <property type="match status" value="1"/>
</dbReference>
<dbReference type="GO" id="GO:0070181">
    <property type="term" value="F:small ribosomal subunit rRNA binding"/>
    <property type="evidence" value="ECO:0007669"/>
    <property type="project" value="TreeGrafter"/>
</dbReference>
<reference evidence="7" key="1">
    <citation type="submission" date="2023-03" db="UniProtKB">
        <authorList>
            <consortium name="EnsemblPlants"/>
        </authorList>
    </citation>
    <scope>IDENTIFICATION</scope>
</reference>
<name>A0A9I9DNG1_CUCME</name>
<dbReference type="EnsemblPlants" id="MELO3C021255.2.1">
    <property type="protein sequence ID" value="MELO3C021255.2.1"/>
    <property type="gene ID" value="MELO3C021255.2"/>
</dbReference>
<keyword evidence="4" id="KW-0689">Ribosomal protein</keyword>
<feature type="region of interest" description="Disordered" evidence="6">
    <location>
        <begin position="249"/>
        <end position="334"/>
    </location>
</feature>
<organism evidence="7">
    <name type="scientific">Cucumis melo</name>
    <name type="common">Muskmelon</name>
    <dbReference type="NCBI Taxonomy" id="3656"/>
    <lineage>
        <taxon>Eukaryota</taxon>
        <taxon>Viridiplantae</taxon>
        <taxon>Streptophyta</taxon>
        <taxon>Embryophyta</taxon>
        <taxon>Tracheophyta</taxon>
        <taxon>Spermatophyta</taxon>
        <taxon>Magnoliopsida</taxon>
        <taxon>eudicotyledons</taxon>
        <taxon>Gunneridae</taxon>
        <taxon>Pentapetalae</taxon>
        <taxon>rosids</taxon>
        <taxon>fabids</taxon>
        <taxon>Cucurbitales</taxon>
        <taxon>Cucurbitaceae</taxon>
        <taxon>Benincaseae</taxon>
        <taxon>Cucumis</taxon>
    </lineage>
</organism>
<evidence type="ECO:0000256" key="3">
    <source>
        <dbReference type="ARBA" id="ARBA00022884"/>
    </source>
</evidence>
<dbReference type="InterPro" id="IPR000529">
    <property type="entry name" value="Ribosomal_bS6"/>
</dbReference>
<evidence type="ECO:0000313" key="7">
    <source>
        <dbReference type="EnsemblPlants" id="MELO3C021255.2.1"/>
    </source>
</evidence>
<dbReference type="PROSITE" id="PS01048">
    <property type="entry name" value="RIBOSOMAL_S6"/>
    <property type="match status" value="1"/>
</dbReference>
<dbReference type="InterPro" id="IPR020814">
    <property type="entry name" value="Ribosomal_S6_plastid/chlpt"/>
</dbReference>
<evidence type="ECO:0000256" key="6">
    <source>
        <dbReference type="SAM" id="MobiDB-lite"/>
    </source>
</evidence>
<dbReference type="InterPro" id="IPR035980">
    <property type="entry name" value="Ribosomal_bS6_sf"/>
</dbReference>
<proteinExistence type="inferred from homology"/>
<dbReference type="GO" id="GO:0005737">
    <property type="term" value="C:cytoplasm"/>
    <property type="evidence" value="ECO:0007669"/>
    <property type="project" value="UniProtKB-ARBA"/>
</dbReference>
<feature type="compositionally biased region" description="Acidic residues" evidence="6">
    <location>
        <begin position="264"/>
        <end position="299"/>
    </location>
</feature>
<dbReference type="Pfam" id="PF01250">
    <property type="entry name" value="Ribosomal_S6"/>
    <property type="match status" value="1"/>
</dbReference>
<protein>
    <submittedName>
        <fullName evidence="7">Uncharacterized protein</fullName>
    </submittedName>
</protein>
<evidence type="ECO:0000256" key="2">
    <source>
        <dbReference type="ARBA" id="ARBA00022730"/>
    </source>
</evidence>
<dbReference type="Gramene" id="MELO3C021255.2.1">
    <property type="protein sequence ID" value="MELO3C021255.2.1"/>
    <property type="gene ID" value="MELO3C021255.2"/>
</dbReference>
<comment type="similarity">
    <text evidence="1">Belongs to the bacterial ribosomal protein bS6 family.</text>
</comment>
<dbReference type="Gene3D" id="3.30.70.60">
    <property type="match status" value="1"/>
</dbReference>
<dbReference type="PANTHER" id="PTHR21011">
    <property type="entry name" value="MITOCHONDRIAL 28S RIBOSOMAL PROTEIN S6"/>
    <property type="match status" value="1"/>
</dbReference>
<dbReference type="GO" id="GO:0003735">
    <property type="term" value="F:structural constituent of ribosome"/>
    <property type="evidence" value="ECO:0007669"/>
    <property type="project" value="InterPro"/>
</dbReference>
<keyword evidence="5" id="KW-0687">Ribonucleoprotein</keyword>
<dbReference type="NCBIfam" id="TIGR00166">
    <property type="entry name" value="S6"/>
    <property type="match status" value="1"/>
</dbReference>
<dbReference type="PANTHER" id="PTHR21011:SF1">
    <property type="entry name" value="SMALL RIBOSOMAL SUBUNIT PROTEIN BS6M"/>
    <property type="match status" value="1"/>
</dbReference>
<dbReference type="AlphaFoldDB" id="A0A9I9DNG1"/>
<evidence type="ECO:0000256" key="5">
    <source>
        <dbReference type="ARBA" id="ARBA00023274"/>
    </source>
</evidence>
<dbReference type="FunFam" id="3.30.70.60:FF:000002">
    <property type="entry name" value="30S ribosomal protein S6"/>
    <property type="match status" value="1"/>
</dbReference>
<evidence type="ECO:0000256" key="1">
    <source>
        <dbReference type="ARBA" id="ARBA00009512"/>
    </source>
</evidence>
<dbReference type="GO" id="GO:0006412">
    <property type="term" value="P:translation"/>
    <property type="evidence" value="ECO:0007669"/>
    <property type="project" value="InterPro"/>
</dbReference>
<dbReference type="InterPro" id="IPR014717">
    <property type="entry name" value="Transl_elong_EF1B/ribsomal_bS6"/>
</dbReference>
<dbReference type="InterPro" id="IPR020815">
    <property type="entry name" value="Ribosomal_bS6_CS"/>
</dbReference>
<evidence type="ECO:0000256" key="4">
    <source>
        <dbReference type="ARBA" id="ARBA00022980"/>
    </source>
</evidence>
<sequence>MDALTLFSPSSSSSSFSSSIHSSLKSHNNLFLLRNGSRSFSDFPNVCSSFPTLNLPTRFSRKSIILAAKKTNAKPNKDDGHRSLPKPDESIGFFPEAVLLKEKKVAEDGQFLPEFADAEEEKLYEYLNLQLESESKVEQMMCCVAFLVTAVRHYEVVFLIHEKNAEEVESVIEKVQGFLREKKGKVWRLSDWGMRRLAYKIKKAKYAHYILMNFELEAKWINEFKSMLDMDERVIRHLVIKRDTAITEDCPPPPEFHTLRAGVDDDDDNEEDDMDDYNSADEMDWDDEDELDDYDDGFDDGIIIVDSDNDDTSKSTTSKSTATGNIGLRNKTKK</sequence>
<dbReference type="SUPFAM" id="SSF54995">
    <property type="entry name" value="Ribosomal protein S6"/>
    <property type="match status" value="1"/>
</dbReference>
<accession>A0A9I9DNG1</accession>
<dbReference type="HAMAP" id="MF_00360">
    <property type="entry name" value="Ribosomal_bS6"/>
    <property type="match status" value="1"/>
</dbReference>
<dbReference type="GO" id="GO:0015935">
    <property type="term" value="C:small ribosomal subunit"/>
    <property type="evidence" value="ECO:0007669"/>
    <property type="project" value="TreeGrafter"/>
</dbReference>
<keyword evidence="2" id="KW-0699">rRNA-binding</keyword>
<keyword evidence="3" id="KW-0694">RNA-binding</keyword>